<dbReference type="PROSITE" id="PS51688">
    <property type="entry name" value="ICA"/>
    <property type="match status" value="1"/>
</dbReference>
<feature type="transmembrane region" description="Helical" evidence="1">
    <location>
        <begin position="239"/>
        <end position="256"/>
    </location>
</feature>
<keyword evidence="1" id="KW-0812">Transmembrane</keyword>
<dbReference type="EMBL" id="BAAFRS010000041">
    <property type="protein sequence ID" value="GAB1219707.1"/>
    <property type="molecule type" value="Genomic_DNA"/>
</dbReference>
<dbReference type="InterPro" id="IPR051577">
    <property type="entry name" value="MRF-like"/>
</dbReference>
<dbReference type="InterPro" id="IPR036388">
    <property type="entry name" value="WH-like_DNA-bd_sf"/>
</dbReference>
<feature type="transmembrane region" description="Helical" evidence="1">
    <location>
        <begin position="215"/>
        <end position="233"/>
    </location>
</feature>
<dbReference type="Proteomes" id="UP001628156">
    <property type="component" value="Unassembled WGS sequence"/>
</dbReference>
<keyword evidence="1" id="KW-1133">Transmembrane helix</keyword>
<dbReference type="Pfam" id="PF13884">
    <property type="entry name" value="Peptidase_S74"/>
    <property type="match status" value="1"/>
</dbReference>
<dbReference type="PANTHER" id="PTHR13029">
    <property type="match status" value="1"/>
</dbReference>
<accession>A0ABQ0DAH4</accession>
<keyword evidence="4" id="KW-1185">Reference proteome</keyword>
<sequence>MYLFNADGFGMNESQKQHNNNQELFNTNGLIFPNTVIQQIYPQDLTYIYQPLIKIFGEENFASIDQITPQLIQLHIYGEIFTENGFIVRSDQRKKHNIQKIKNALNKIVNIFCCTFKYNNDETIRSGFIAQQLQQVVPELVHEEIDGTLSIDSLALIPVIIESLKTLKNILNDIKAKQETTIKEAKQAVINALNIIQQENKQQFDFTFMLGPLKITLPLVVITLLSTFSTILLFPELPFIISSQLITAVLGVISISRMPQHMKRFNSTIVKNIIQSTEELPKKIKQNLSKKTIKEMKKQIGNWFKEKEFTNYQKSLYLSYFIILNINLCAIAISFIYGSCLIRFFGFYLATLLLFWGCTIKYCNDISFYYLFKILTTIFIIAVCLCFSLIKIQPSLECKLYQFNKENVINLNTTSQINFLLTTTLPWNCINPSLITDPSLPSISTSTPFNSLSLLTDLHTIKPNDKTSVYLVCSGFIKFECGTFTFI</sequence>
<feature type="transmembrane region" description="Helical" evidence="1">
    <location>
        <begin position="317"/>
        <end position="338"/>
    </location>
</feature>
<protein>
    <recommendedName>
        <fullName evidence="2">Peptidase S74 domain-containing protein</fullName>
    </recommendedName>
</protein>
<evidence type="ECO:0000259" key="2">
    <source>
        <dbReference type="PROSITE" id="PS51688"/>
    </source>
</evidence>
<dbReference type="InterPro" id="IPR030392">
    <property type="entry name" value="S74_ICA"/>
</dbReference>
<proteinExistence type="predicted"/>
<organism evidence="3 4">
    <name type="scientific">Entamoeba nuttalli</name>
    <dbReference type="NCBI Taxonomy" id="412467"/>
    <lineage>
        <taxon>Eukaryota</taxon>
        <taxon>Amoebozoa</taxon>
        <taxon>Evosea</taxon>
        <taxon>Archamoebae</taxon>
        <taxon>Mastigamoebida</taxon>
        <taxon>Entamoebidae</taxon>
        <taxon>Entamoeba</taxon>
    </lineage>
</organism>
<keyword evidence="1" id="KW-0472">Membrane</keyword>
<gene>
    <name evidence="3" type="ORF">ENUP19_0041G0053</name>
</gene>
<feature type="domain" description="Peptidase S74" evidence="2">
    <location>
        <begin position="90"/>
        <end position="178"/>
    </location>
</feature>
<evidence type="ECO:0000313" key="3">
    <source>
        <dbReference type="EMBL" id="GAB1219707.1"/>
    </source>
</evidence>
<evidence type="ECO:0000313" key="4">
    <source>
        <dbReference type="Proteomes" id="UP001628156"/>
    </source>
</evidence>
<feature type="transmembrane region" description="Helical" evidence="1">
    <location>
        <begin position="370"/>
        <end position="390"/>
    </location>
</feature>
<comment type="caution">
    <text evidence="3">The sequence shown here is derived from an EMBL/GenBank/DDBJ whole genome shotgun (WGS) entry which is preliminary data.</text>
</comment>
<name>A0ABQ0DAH4_9EUKA</name>
<evidence type="ECO:0000256" key="1">
    <source>
        <dbReference type="SAM" id="Phobius"/>
    </source>
</evidence>
<feature type="transmembrane region" description="Helical" evidence="1">
    <location>
        <begin position="344"/>
        <end position="363"/>
    </location>
</feature>
<reference evidence="3 4" key="1">
    <citation type="journal article" date="2019" name="PLoS Negl. Trop. Dis.">
        <title>Whole genome sequencing of Entamoeba nuttalli reveals mammalian host-related molecular signatures and a novel octapeptide-repeat surface protein.</title>
        <authorList>
            <person name="Tanaka M."/>
            <person name="Makiuchi T."/>
            <person name="Komiyama T."/>
            <person name="Shiina T."/>
            <person name="Osaki K."/>
            <person name="Tachibana H."/>
        </authorList>
    </citation>
    <scope>NUCLEOTIDE SEQUENCE [LARGE SCALE GENOMIC DNA]</scope>
    <source>
        <strain evidence="3 4">P19-061405</strain>
    </source>
</reference>
<dbReference type="Gene3D" id="1.10.10.10">
    <property type="entry name" value="Winged helix-like DNA-binding domain superfamily/Winged helix DNA-binding domain"/>
    <property type="match status" value="1"/>
</dbReference>
<dbReference type="PANTHER" id="PTHR13029:SF21">
    <property type="entry name" value="PEPTIDASE S74 DOMAIN-CONTAINING PROTEIN"/>
    <property type="match status" value="1"/>
</dbReference>